<dbReference type="SUPFAM" id="SSF56935">
    <property type="entry name" value="Porins"/>
    <property type="match status" value="1"/>
</dbReference>
<evidence type="ECO:0000256" key="14">
    <source>
        <dbReference type="PROSITE-ProRule" id="PRU01360"/>
    </source>
</evidence>
<evidence type="ECO:0000256" key="13">
    <source>
        <dbReference type="ARBA" id="ARBA00023237"/>
    </source>
</evidence>
<dbReference type="PANTHER" id="PTHR32552:SF68">
    <property type="entry name" value="FERRICHROME OUTER MEMBRANE TRANSPORTER_PHAGE RECEPTOR"/>
    <property type="match status" value="1"/>
</dbReference>
<evidence type="ECO:0000313" key="18">
    <source>
        <dbReference type="EMBL" id="SOD96189.1"/>
    </source>
</evidence>
<keyword evidence="9" id="KW-0406">Ion transport</keyword>
<keyword evidence="19" id="KW-1185">Reference proteome</keyword>
<evidence type="ECO:0000256" key="8">
    <source>
        <dbReference type="ARBA" id="ARBA00023004"/>
    </source>
</evidence>
<keyword evidence="5" id="KW-0410">Iron transport</keyword>
<keyword evidence="7" id="KW-0732">Signal</keyword>
<keyword evidence="8" id="KW-0408">Iron</keyword>
<evidence type="ECO:0000256" key="10">
    <source>
        <dbReference type="ARBA" id="ARBA00023077"/>
    </source>
</evidence>
<evidence type="ECO:0000256" key="2">
    <source>
        <dbReference type="ARBA" id="ARBA00009810"/>
    </source>
</evidence>
<accession>A0A286GM69</accession>
<dbReference type="AlphaFoldDB" id="A0A286GM69"/>
<evidence type="ECO:0000256" key="3">
    <source>
        <dbReference type="ARBA" id="ARBA00022448"/>
    </source>
</evidence>
<dbReference type="EMBL" id="OCNH01000005">
    <property type="protein sequence ID" value="SOD96189.1"/>
    <property type="molecule type" value="Genomic_DNA"/>
</dbReference>
<evidence type="ECO:0000259" key="16">
    <source>
        <dbReference type="Pfam" id="PF00593"/>
    </source>
</evidence>
<comment type="similarity">
    <text evidence="2 14 15">Belongs to the TonB-dependent receptor family.</text>
</comment>
<organism evidence="18 19">
    <name type="scientific">Spirosoma fluviale</name>
    <dbReference type="NCBI Taxonomy" id="1597977"/>
    <lineage>
        <taxon>Bacteria</taxon>
        <taxon>Pseudomonadati</taxon>
        <taxon>Bacteroidota</taxon>
        <taxon>Cytophagia</taxon>
        <taxon>Cytophagales</taxon>
        <taxon>Cytophagaceae</taxon>
        <taxon>Spirosoma</taxon>
    </lineage>
</organism>
<dbReference type="InterPro" id="IPR012910">
    <property type="entry name" value="Plug_dom"/>
</dbReference>
<dbReference type="InterPro" id="IPR010105">
    <property type="entry name" value="TonB_sidphr_rcpt"/>
</dbReference>
<dbReference type="PANTHER" id="PTHR32552">
    <property type="entry name" value="FERRICHROME IRON RECEPTOR-RELATED"/>
    <property type="match status" value="1"/>
</dbReference>
<protein>
    <submittedName>
        <fullName evidence="18">Iron complex outermembrane recepter protein</fullName>
    </submittedName>
</protein>
<feature type="domain" description="TonB-dependent receptor-like beta-barrel" evidence="16">
    <location>
        <begin position="349"/>
        <end position="758"/>
    </location>
</feature>
<dbReference type="GO" id="GO:0015891">
    <property type="term" value="P:siderophore transport"/>
    <property type="evidence" value="ECO:0007669"/>
    <property type="project" value="InterPro"/>
</dbReference>
<dbReference type="RefSeq" id="WP_097129725.1">
    <property type="nucleotide sequence ID" value="NZ_OCNH01000005.1"/>
</dbReference>
<dbReference type="Gene3D" id="2.170.130.10">
    <property type="entry name" value="TonB-dependent receptor, plug domain"/>
    <property type="match status" value="1"/>
</dbReference>
<keyword evidence="11 14" id="KW-0472">Membrane</keyword>
<keyword evidence="6 14" id="KW-0812">Transmembrane</keyword>
<dbReference type="OrthoDB" id="9758472at2"/>
<evidence type="ECO:0000256" key="12">
    <source>
        <dbReference type="ARBA" id="ARBA00023170"/>
    </source>
</evidence>
<dbReference type="Pfam" id="PF13715">
    <property type="entry name" value="CarbopepD_reg_2"/>
    <property type="match status" value="1"/>
</dbReference>
<dbReference type="GO" id="GO:0009279">
    <property type="term" value="C:cell outer membrane"/>
    <property type="evidence" value="ECO:0007669"/>
    <property type="project" value="UniProtKB-SubCell"/>
</dbReference>
<dbReference type="GO" id="GO:0015344">
    <property type="term" value="F:siderophore uptake transmembrane transporter activity"/>
    <property type="evidence" value="ECO:0007669"/>
    <property type="project" value="TreeGrafter"/>
</dbReference>
<dbReference type="CDD" id="cd01347">
    <property type="entry name" value="ligand_gated_channel"/>
    <property type="match status" value="1"/>
</dbReference>
<evidence type="ECO:0000313" key="19">
    <source>
        <dbReference type="Proteomes" id="UP000219452"/>
    </source>
</evidence>
<dbReference type="NCBIfam" id="TIGR01783">
    <property type="entry name" value="TonB-siderophor"/>
    <property type="match status" value="1"/>
</dbReference>
<dbReference type="InterPro" id="IPR013784">
    <property type="entry name" value="Carb-bd-like_fold"/>
</dbReference>
<proteinExistence type="inferred from homology"/>
<evidence type="ECO:0000256" key="5">
    <source>
        <dbReference type="ARBA" id="ARBA00022496"/>
    </source>
</evidence>
<dbReference type="InterPro" id="IPR000531">
    <property type="entry name" value="Beta-barrel_TonB"/>
</dbReference>
<keyword evidence="12" id="KW-0675">Receptor</keyword>
<keyword evidence="13 14" id="KW-0998">Cell outer membrane</keyword>
<dbReference type="Pfam" id="PF07715">
    <property type="entry name" value="Plug"/>
    <property type="match status" value="1"/>
</dbReference>
<dbReference type="PROSITE" id="PS52016">
    <property type="entry name" value="TONB_DEPENDENT_REC_3"/>
    <property type="match status" value="1"/>
</dbReference>
<dbReference type="InterPro" id="IPR010917">
    <property type="entry name" value="TonB_rcpt_CS"/>
</dbReference>
<dbReference type="Proteomes" id="UP000219452">
    <property type="component" value="Unassembled WGS sequence"/>
</dbReference>
<dbReference type="InterPro" id="IPR037066">
    <property type="entry name" value="Plug_dom_sf"/>
</dbReference>
<name>A0A286GM69_9BACT</name>
<dbReference type="Pfam" id="PF00593">
    <property type="entry name" value="TonB_dep_Rec_b-barrel"/>
    <property type="match status" value="1"/>
</dbReference>
<dbReference type="Gene3D" id="2.60.40.1120">
    <property type="entry name" value="Carboxypeptidase-like, regulatory domain"/>
    <property type="match status" value="1"/>
</dbReference>
<feature type="domain" description="TonB-dependent receptor plug" evidence="17">
    <location>
        <begin position="143"/>
        <end position="240"/>
    </location>
</feature>
<dbReference type="InterPro" id="IPR039426">
    <property type="entry name" value="TonB-dep_rcpt-like"/>
</dbReference>
<evidence type="ECO:0000256" key="15">
    <source>
        <dbReference type="RuleBase" id="RU003357"/>
    </source>
</evidence>
<reference evidence="19" key="1">
    <citation type="submission" date="2017-09" db="EMBL/GenBank/DDBJ databases">
        <authorList>
            <person name="Varghese N."/>
            <person name="Submissions S."/>
        </authorList>
    </citation>
    <scope>NUCLEOTIDE SEQUENCE [LARGE SCALE GENOMIC DNA]</scope>
    <source>
        <strain evidence="19">DSM 29961</strain>
    </source>
</reference>
<dbReference type="GO" id="GO:0030246">
    <property type="term" value="F:carbohydrate binding"/>
    <property type="evidence" value="ECO:0007669"/>
    <property type="project" value="InterPro"/>
</dbReference>
<evidence type="ECO:0000256" key="4">
    <source>
        <dbReference type="ARBA" id="ARBA00022452"/>
    </source>
</evidence>
<comment type="subcellular location">
    <subcellularLocation>
        <location evidence="1 14">Cell outer membrane</location>
        <topology evidence="1 14">Multi-pass membrane protein</topology>
    </subcellularLocation>
</comment>
<dbReference type="SUPFAM" id="SSF49452">
    <property type="entry name" value="Starch-binding domain-like"/>
    <property type="match status" value="1"/>
</dbReference>
<dbReference type="GO" id="GO:0038023">
    <property type="term" value="F:signaling receptor activity"/>
    <property type="evidence" value="ECO:0007669"/>
    <property type="project" value="InterPro"/>
</dbReference>
<keyword evidence="10 15" id="KW-0798">TonB box</keyword>
<evidence type="ECO:0000259" key="17">
    <source>
        <dbReference type="Pfam" id="PF07715"/>
    </source>
</evidence>
<evidence type="ECO:0000256" key="11">
    <source>
        <dbReference type="ARBA" id="ARBA00023136"/>
    </source>
</evidence>
<keyword evidence="4 14" id="KW-1134">Transmembrane beta strand</keyword>
<gene>
    <name evidence="18" type="ORF">SAMN06269250_5184</name>
</gene>
<evidence type="ECO:0000256" key="1">
    <source>
        <dbReference type="ARBA" id="ARBA00004571"/>
    </source>
</evidence>
<sequence>MKTLFYTYRHYITALGLLWGTLGSLVSLAQTNGTITGRVLAVDAQPMAQVTVRLTNGRTGTLTNEQGEFTLNHVPAGTHTLLISRMGYSRIRQSVTVGAGETVTLTDITLMESSESLQEVTVEGKNSYKADIPSYSLRVKTPLIELPQNIQVINRQLIADQQIFDMLEGVSRNVSGVTKQEHWDNYARLNMRGSRVAPFRNGMNVQSTWGPLAEDMSMVERIEFVKGPAGFMMANGEPSGFYNVVTKKPTGVSKGEVNMTTGSFDTYRATLDLDGKLKQDGSLLYRLNVMGQARGSFRDFEYNNRYTVAPVLKYKLSEQTSITAEYTYQYSQMSAIGSAYVFNATGMGNLPRASTAASANLDPTNVHDHSAFLILEHQLNPNWKLTGQLAYFNMSQAGSSIWADSAKADGTVYRNTSIWDAANEGKFAQIFVNGDVKTGGITHRILAGLDLGNKKYMADWGQSFPLYSKEFVFNVNAPNYYLPSSLLPKFDRTQSLRNRAGANVLSQSYSGIYLQDELRFLQDRIRLTLAGRVTSAKDSQYGSGTNETVFTPRVGISASLTKQTSLYALYDQAFVPQAGVDRAGNAFKPITGNNMEVGLKRDWAGGRWNSTLSLYQITKNNVLTTDPTNPNYSIQLGQTETKGIEFDLRGELLPGLNLVANYAYTDSKITKDTRSENVGMPVPGYSKHITNAWLAYRVREGNLQGLGVSLGYQWQLDRYAWFSDATSKEPTLPNTFRADGAISWQNSRVNIALNVNNLFDAYLYSGAYYPYGGYYYYQAEAPRNFRLSMGYKF</sequence>
<dbReference type="PROSITE" id="PS01156">
    <property type="entry name" value="TONB_DEPENDENT_REC_2"/>
    <property type="match status" value="1"/>
</dbReference>
<keyword evidence="3 14" id="KW-0813">Transport</keyword>
<evidence type="ECO:0000256" key="9">
    <source>
        <dbReference type="ARBA" id="ARBA00023065"/>
    </source>
</evidence>
<evidence type="ECO:0000256" key="6">
    <source>
        <dbReference type="ARBA" id="ARBA00022692"/>
    </source>
</evidence>
<evidence type="ECO:0000256" key="7">
    <source>
        <dbReference type="ARBA" id="ARBA00022729"/>
    </source>
</evidence>
<dbReference type="Gene3D" id="2.40.170.20">
    <property type="entry name" value="TonB-dependent receptor, beta-barrel domain"/>
    <property type="match status" value="1"/>
</dbReference>
<dbReference type="InterPro" id="IPR036942">
    <property type="entry name" value="Beta-barrel_TonB_sf"/>
</dbReference>